<dbReference type="STRING" id="1413211.U473_02285"/>
<dbReference type="Gene3D" id="1.50.10.10">
    <property type="match status" value="1"/>
</dbReference>
<sequence length="369" mass="41258">MDGTPRTLVDGSSNALIVYGVVDANSSRANSHVNKIKTNLQHDNFGIARYDGDTFYYTAPFSPAGNEALSDEPTWPQMSAYAALHHLYRGEKQTALNYLKWIVSRTAVGYMAQGEAVSRVTLKPLPSTMVEPVTAAWFIITALTYEDQADLRIIPPQFNAGAYKTINVTTTVANDLPQWSNVPYYHDQLNDSESSSGDTDIAKVYNTNDANNLYVRIKNDSNHLSGYNTAPRFAMTVYAEDFKHSTMESKNTGLYGGSLDRPMQYMVSRWSDSNDFAKFYVNNGSWTFDKHLTGVTIPQWDVNTGDIEMVIPLSELSSTGSVSIGDWSNLNIVLVRQDSNTLNWSEDDVMAIHYRVMSSGEQWYYGNVE</sequence>
<name>A0A135L1T3_9BACI</name>
<evidence type="ECO:0000313" key="2">
    <source>
        <dbReference type="Proteomes" id="UP000070352"/>
    </source>
</evidence>
<dbReference type="OrthoDB" id="3902805at2"/>
<reference evidence="1 2" key="1">
    <citation type="submission" date="2016-02" db="EMBL/GenBank/DDBJ databases">
        <title>Draft Genome for Tepidibacillus decaturensis nov. sp. Strain Z9, an Anaerobic, Moderately Thermophilic and Heterotrophic Bacterium from Deep Subsurface of the Illinois Basin, USA.</title>
        <authorList>
            <person name="Dong Y."/>
            <person name="Chang J.Y."/>
            <person name="Sanford R."/>
            <person name="Fouke B.W."/>
        </authorList>
    </citation>
    <scope>NUCLEOTIDE SEQUENCE [LARGE SCALE GENOMIC DNA]</scope>
    <source>
        <strain evidence="1 2">Z9</strain>
    </source>
</reference>
<dbReference type="InterPro" id="IPR008928">
    <property type="entry name" value="6-hairpin_glycosidase_sf"/>
</dbReference>
<organism evidence="1 2">
    <name type="scientific">Tepidibacillus decaturensis</name>
    <dbReference type="NCBI Taxonomy" id="1413211"/>
    <lineage>
        <taxon>Bacteria</taxon>
        <taxon>Bacillati</taxon>
        <taxon>Bacillota</taxon>
        <taxon>Bacilli</taxon>
        <taxon>Bacillales</taxon>
        <taxon>Bacillaceae</taxon>
        <taxon>Tepidibacillus</taxon>
    </lineage>
</organism>
<dbReference type="EMBL" id="LSKU01000001">
    <property type="protein sequence ID" value="KXG42984.1"/>
    <property type="molecule type" value="Genomic_DNA"/>
</dbReference>
<protein>
    <submittedName>
        <fullName evidence="1">Uncharacterized protein</fullName>
    </submittedName>
</protein>
<dbReference type="Proteomes" id="UP000070352">
    <property type="component" value="Unassembled WGS sequence"/>
</dbReference>
<keyword evidence="2" id="KW-1185">Reference proteome</keyword>
<comment type="caution">
    <text evidence="1">The sequence shown here is derived from an EMBL/GenBank/DDBJ whole genome shotgun (WGS) entry which is preliminary data.</text>
</comment>
<dbReference type="SUPFAM" id="SSF48208">
    <property type="entry name" value="Six-hairpin glycosidases"/>
    <property type="match status" value="1"/>
</dbReference>
<dbReference type="InterPro" id="IPR012341">
    <property type="entry name" value="6hp_glycosidase-like_sf"/>
</dbReference>
<dbReference type="RefSeq" id="WP_068722948.1">
    <property type="nucleotide sequence ID" value="NZ_LSKU01000001.1"/>
</dbReference>
<gene>
    <name evidence="1" type="ORF">U473_02285</name>
</gene>
<dbReference type="GO" id="GO:0005975">
    <property type="term" value="P:carbohydrate metabolic process"/>
    <property type="evidence" value="ECO:0007669"/>
    <property type="project" value="InterPro"/>
</dbReference>
<accession>A0A135L1T3</accession>
<evidence type="ECO:0000313" key="1">
    <source>
        <dbReference type="EMBL" id="KXG42984.1"/>
    </source>
</evidence>
<proteinExistence type="predicted"/>
<dbReference type="AlphaFoldDB" id="A0A135L1T3"/>